<protein>
    <submittedName>
        <fullName evidence="1">Uncharacterized protein</fullName>
    </submittedName>
</protein>
<sequence>MDNTVSIKLQSIEGKNPPIWAIGKQNIRFWYYENEHGEQWVAKLDKETLKVSGLDIGWKEIELTLEQVEAERERITERLLLLSISKIPNVGETFARSYMETATTRQTSVQKLPLSEWILNNGEMLWIASVLTAAIPYMKWEKEKN</sequence>
<dbReference type="EMBL" id="SZNK01000001">
    <property type="protein sequence ID" value="TKI54547.1"/>
    <property type="molecule type" value="Genomic_DNA"/>
</dbReference>
<dbReference type="OrthoDB" id="2618484at2"/>
<proteinExistence type="predicted"/>
<reference evidence="1 2" key="1">
    <citation type="submission" date="2019-04" db="EMBL/GenBank/DDBJ databases">
        <title>Whole genome sequencing of Brevibacillus sp. TGS2-1.</title>
        <authorList>
            <person name="Choi A."/>
        </authorList>
    </citation>
    <scope>NUCLEOTIDE SEQUENCE [LARGE SCALE GENOMIC DNA]</scope>
    <source>
        <strain evidence="1 2">TGS2-1</strain>
    </source>
</reference>
<accession>A0A4U2Y2D8</accession>
<name>A0A4U2Y2D8_9BACL</name>
<dbReference type="Proteomes" id="UP000307841">
    <property type="component" value="Unassembled WGS sequence"/>
</dbReference>
<keyword evidence="2" id="KW-1185">Reference proteome</keyword>
<evidence type="ECO:0000313" key="2">
    <source>
        <dbReference type="Proteomes" id="UP000307841"/>
    </source>
</evidence>
<gene>
    <name evidence="1" type="ORF">E8L90_03305</name>
</gene>
<dbReference type="AlphaFoldDB" id="A0A4U2Y2D8"/>
<evidence type="ECO:0000313" key="1">
    <source>
        <dbReference type="EMBL" id="TKI54547.1"/>
    </source>
</evidence>
<organism evidence="1 2">
    <name type="scientific">Brevibacillus antibioticus</name>
    <dbReference type="NCBI Taxonomy" id="2570228"/>
    <lineage>
        <taxon>Bacteria</taxon>
        <taxon>Bacillati</taxon>
        <taxon>Bacillota</taxon>
        <taxon>Bacilli</taxon>
        <taxon>Bacillales</taxon>
        <taxon>Paenibacillaceae</taxon>
        <taxon>Brevibacillus</taxon>
    </lineage>
</organism>
<dbReference type="RefSeq" id="WP_137027984.1">
    <property type="nucleotide sequence ID" value="NZ_SZNK01000001.1"/>
</dbReference>
<comment type="caution">
    <text evidence="1">The sequence shown here is derived from an EMBL/GenBank/DDBJ whole genome shotgun (WGS) entry which is preliminary data.</text>
</comment>